<reference evidence="8 9" key="1">
    <citation type="submission" date="2021-01" db="EMBL/GenBank/DDBJ databases">
        <title>Genome Sequencing of Type Strains.</title>
        <authorList>
            <person name="Lemaire J.F."/>
            <person name="Inderbitzin P."/>
            <person name="Collins S.B."/>
            <person name="Wespe N."/>
            <person name="Knight-Connoni V."/>
        </authorList>
    </citation>
    <scope>NUCLEOTIDE SEQUENCE [LARGE SCALE GENOMIC DNA]</scope>
    <source>
        <strain evidence="8 9">DSM 23009</strain>
    </source>
</reference>
<dbReference type="PANTHER" id="PTHR39210:SF1">
    <property type="entry name" value="HEPARIN-SULFATE LYASE"/>
    <property type="match status" value="1"/>
</dbReference>
<dbReference type="Gene3D" id="1.50.10.100">
    <property type="entry name" value="Chondroitin AC/alginate lyase"/>
    <property type="match status" value="1"/>
</dbReference>
<dbReference type="Pfam" id="PF16889">
    <property type="entry name" value="Hepar_II_III_N"/>
    <property type="match status" value="1"/>
</dbReference>
<feature type="domain" description="Heparinase II/III-like C-terminal" evidence="6">
    <location>
        <begin position="347"/>
        <end position="571"/>
    </location>
</feature>
<evidence type="ECO:0000256" key="5">
    <source>
        <dbReference type="SAM" id="SignalP"/>
    </source>
</evidence>
<dbReference type="Proteomes" id="UP001296923">
    <property type="component" value="Unassembled WGS sequence"/>
</dbReference>
<comment type="subcellular location">
    <subcellularLocation>
        <location evidence="1">Periplasm</location>
    </subcellularLocation>
</comment>
<keyword evidence="2 5" id="KW-0732">Signal</keyword>
<feature type="chain" id="PRO_5046897162" evidence="5">
    <location>
        <begin position="36"/>
        <end position="615"/>
    </location>
</feature>
<dbReference type="InterPro" id="IPR031680">
    <property type="entry name" value="Hepar_II_III_N"/>
</dbReference>
<dbReference type="InterPro" id="IPR012480">
    <property type="entry name" value="Hepar_II_III_C"/>
</dbReference>
<evidence type="ECO:0000256" key="2">
    <source>
        <dbReference type="ARBA" id="ARBA00022729"/>
    </source>
</evidence>
<dbReference type="InterPro" id="IPR008929">
    <property type="entry name" value="Chondroitin_lyas"/>
</dbReference>
<keyword evidence="4 8" id="KW-0456">Lyase</keyword>
<evidence type="ECO:0000313" key="8">
    <source>
        <dbReference type="EMBL" id="MBN3553979.1"/>
    </source>
</evidence>
<sequence>MCTIKTINISKRRIFFLAFMLLLTINLVISSSATANTIIKNNNNEIMIFKRIQPNNKSIIIGNQLLNNELYVNSIWPAHKFNGSLTWKENPYNDSTWCFYFHSLDMVGYLMNAYELNPSIKYLEKAKWYINSWMLSNPSPEKQASTFAWDDHSTANRVVNIVYFWKHYKQSGIYDKEFEDKLIALLEKHGAYLADDRHYSKGNNHGIFQDRSLLELALLLPNSKNSSNWYVKAMNRLSDHVRNDVTESGVHKEHSPSYHVIVLNLFKGIDQFLSQFGKNEKVLKDSLVKMEDYVAYLAKPDGTLPILGDSAPDNISSLNEDKITSSKLRYVLSKGLKGDIPNQDSIYKDAGVAIFRKGWNINNPMYLLFTAAYHSNVHKHADDLSFILSYGKTDFFVDSGKYNYNEKDAYRQYFRSSLAHNTITVDNNSYPLTKNQINKSKIEKYKSAGYYSYIVGSHTLYEDVYIKRTIIYLKNINSIMIHDVMKSNKSHTYTETFNIGQDVFIHSTDNKTFILKSTTENKQLEFKHLTKAKTIQSIKGSSNPIGGWQSNSFNKKSPISQLKFTNTLKNQDSKFVINTHSSVGIKDYSVKSYSTYDLYTIVYKDGKRGNIKIIK</sequence>
<name>A0ABS2ZPN2_9BACL</name>
<dbReference type="Gene3D" id="2.70.98.70">
    <property type="match status" value="1"/>
</dbReference>
<protein>
    <submittedName>
        <fullName evidence="8">Alginate lyase family protein</fullName>
    </submittedName>
</protein>
<evidence type="ECO:0000256" key="3">
    <source>
        <dbReference type="ARBA" id="ARBA00022764"/>
    </source>
</evidence>
<keyword evidence="3" id="KW-0574">Periplasm</keyword>
<dbReference type="SUPFAM" id="SSF48230">
    <property type="entry name" value="Chondroitin AC/alginate lyase"/>
    <property type="match status" value="1"/>
</dbReference>
<gene>
    <name evidence="8" type="ORF">JYA63_06870</name>
</gene>
<dbReference type="GO" id="GO:0016829">
    <property type="term" value="F:lyase activity"/>
    <property type="evidence" value="ECO:0007669"/>
    <property type="project" value="UniProtKB-KW"/>
</dbReference>
<evidence type="ECO:0000313" key="9">
    <source>
        <dbReference type="Proteomes" id="UP001296923"/>
    </source>
</evidence>
<proteinExistence type="predicted"/>
<organism evidence="8 9">
    <name type="scientific">Fictibacillus nanhaiensis</name>
    <dbReference type="NCBI Taxonomy" id="742169"/>
    <lineage>
        <taxon>Bacteria</taxon>
        <taxon>Bacillati</taxon>
        <taxon>Bacillota</taxon>
        <taxon>Bacilli</taxon>
        <taxon>Bacillales</taxon>
        <taxon>Fictibacillaceae</taxon>
        <taxon>Fictibacillus</taxon>
    </lineage>
</organism>
<evidence type="ECO:0000256" key="1">
    <source>
        <dbReference type="ARBA" id="ARBA00004418"/>
    </source>
</evidence>
<accession>A0ABS2ZPN2</accession>
<feature type="signal peptide" evidence="5">
    <location>
        <begin position="1"/>
        <end position="35"/>
    </location>
</feature>
<comment type="caution">
    <text evidence="8">The sequence shown here is derived from an EMBL/GenBank/DDBJ whole genome shotgun (WGS) entry which is preliminary data.</text>
</comment>
<dbReference type="PANTHER" id="PTHR39210">
    <property type="entry name" value="HEPARIN-SULFATE LYASE"/>
    <property type="match status" value="1"/>
</dbReference>
<keyword evidence="9" id="KW-1185">Reference proteome</keyword>
<feature type="domain" description="Heparin-sulfate lyase N-terminal" evidence="7">
    <location>
        <begin position="60"/>
        <end position="318"/>
    </location>
</feature>
<dbReference type="RefSeq" id="WP_205725044.1">
    <property type="nucleotide sequence ID" value="NZ_JAFHKR010000038.1"/>
</dbReference>
<dbReference type="Pfam" id="PF07940">
    <property type="entry name" value="Hepar_II_III_C"/>
    <property type="match status" value="1"/>
</dbReference>
<evidence type="ECO:0000259" key="6">
    <source>
        <dbReference type="Pfam" id="PF07940"/>
    </source>
</evidence>
<evidence type="ECO:0000259" key="7">
    <source>
        <dbReference type="Pfam" id="PF16889"/>
    </source>
</evidence>
<evidence type="ECO:0000256" key="4">
    <source>
        <dbReference type="ARBA" id="ARBA00023239"/>
    </source>
</evidence>
<dbReference type="EMBL" id="JAFHKR010000038">
    <property type="protein sequence ID" value="MBN3553979.1"/>
    <property type="molecule type" value="Genomic_DNA"/>
</dbReference>